<organism evidence="2 3">
    <name type="scientific">Caerostris extrusa</name>
    <name type="common">Bark spider</name>
    <name type="synonym">Caerostris bankana</name>
    <dbReference type="NCBI Taxonomy" id="172846"/>
    <lineage>
        <taxon>Eukaryota</taxon>
        <taxon>Metazoa</taxon>
        <taxon>Ecdysozoa</taxon>
        <taxon>Arthropoda</taxon>
        <taxon>Chelicerata</taxon>
        <taxon>Arachnida</taxon>
        <taxon>Araneae</taxon>
        <taxon>Araneomorphae</taxon>
        <taxon>Entelegynae</taxon>
        <taxon>Araneoidea</taxon>
        <taxon>Araneidae</taxon>
        <taxon>Caerostris</taxon>
    </lineage>
</organism>
<proteinExistence type="predicted"/>
<dbReference type="EMBL" id="BPLR01003106">
    <property type="protein sequence ID" value="GIX81209.1"/>
    <property type="molecule type" value="Genomic_DNA"/>
</dbReference>
<protein>
    <submittedName>
        <fullName evidence="2">Uncharacterized protein</fullName>
    </submittedName>
</protein>
<comment type="caution">
    <text evidence="2">The sequence shown here is derived from an EMBL/GenBank/DDBJ whole genome shotgun (WGS) entry which is preliminary data.</text>
</comment>
<accession>A0AAV4NCS1</accession>
<feature type="compositionally biased region" description="Polar residues" evidence="1">
    <location>
        <begin position="106"/>
        <end position="117"/>
    </location>
</feature>
<evidence type="ECO:0000256" key="1">
    <source>
        <dbReference type="SAM" id="MobiDB-lite"/>
    </source>
</evidence>
<name>A0AAV4NCS1_CAEEX</name>
<dbReference type="Proteomes" id="UP001054945">
    <property type="component" value="Unassembled WGS sequence"/>
</dbReference>
<evidence type="ECO:0000313" key="3">
    <source>
        <dbReference type="Proteomes" id="UP001054945"/>
    </source>
</evidence>
<dbReference type="AlphaFoldDB" id="A0AAV4NCS1"/>
<evidence type="ECO:0000313" key="2">
    <source>
        <dbReference type="EMBL" id="GIX81209.1"/>
    </source>
</evidence>
<keyword evidence="3" id="KW-1185">Reference proteome</keyword>
<feature type="region of interest" description="Disordered" evidence="1">
    <location>
        <begin position="100"/>
        <end position="120"/>
    </location>
</feature>
<sequence>MQFPTDCVPPEGTFKSFAPLRVSTDPYFLSIKMKRSTYRCVLRSPSGFVLIAIRISYDLHPAKRADNLQFPNSGFPSPIESVECDIRKNQPDLNIYTLSKDPPPSTCGNESQFSSPIESGECDIRKNPPDLNVYALSKDPPPFTCGNESA</sequence>
<reference evidence="2 3" key="1">
    <citation type="submission" date="2021-06" db="EMBL/GenBank/DDBJ databases">
        <title>Caerostris extrusa draft genome.</title>
        <authorList>
            <person name="Kono N."/>
            <person name="Arakawa K."/>
        </authorList>
    </citation>
    <scope>NUCLEOTIDE SEQUENCE [LARGE SCALE GENOMIC DNA]</scope>
</reference>
<gene>
    <name evidence="2" type="ORF">CEXT_315111</name>
</gene>